<organism evidence="2">
    <name type="scientific">Schizaphis graminum</name>
    <name type="common">Green bug aphid</name>
    <dbReference type="NCBI Taxonomy" id="13262"/>
    <lineage>
        <taxon>Eukaryota</taxon>
        <taxon>Metazoa</taxon>
        <taxon>Ecdysozoa</taxon>
        <taxon>Arthropoda</taxon>
        <taxon>Hexapoda</taxon>
        <taxon>Insecta</taxon>
        <taxon>Pterygota</taxon>
        <taxon>Neoptera</taxon>
        <taxon>Paraneoptera</taxon>
        <taxon>Hemiptera</taxon>
        <taxon>Sternorrhyncha</taxon>
        <taxon>Aphidomorpha</taxon>
        <taxon>Aphidoidea</taxon>
        <taxon>Aphididae</taxon>
        <taxon>Aphidini</taxon>
        <taxon>Schizaphis</taxon>
    </lineage>
</organism>
<dbReference type="GO" id="GO:0007018">
    <property type="term" value="P:microtubule-based movement"/>
    <property type="evidence" value="ECO:0007669"/>
    <property type="project" value="TreeGrafter"/>
</dbReference>
<gene>
    <name evidence="2" type="primary">TCTEX1D2</name>
    <name evidence="2" type="ORF">g.42731</name>
</gene>
<dbReference type="PANTHER" id="PTHR21255:SF7">
    <property type="entry name" value="DYNEIN LIGHT CHAIN TCTEX-TYPE PROTEIN 2B"/>
    <property type="match status" value="1"/>
</dbReference>
<dbReference type="GO" id="GO:0005868">
    <property type="term" value="C:cytoplasmic dynein complex"/>
    <property type="evidence" value="ECO:0007669"/>
    <property type="project" value="TreeGrafter"/>
</dbReference>
<comment type="similarity">
    <text evidence="1">Belongs to the dynein light chain Tctex-type family.</text>
</comment>
<dbReference type="InterPro" id="IPR038586">
    <property type="entry name" value="Tctex-1-like_sf"/>
</dbReference>
<dbReference type="CDD" id="cd21459">
    <property type="entry name" value="DLC-like_TCTEX1D2"/>
    <property type="match status" value="1"/>
</dbReference>
<proteinExistence type="inferred from homology"/>
<dbReference type="EMBL" id="GGMR01020283">
    <property type="protein sequence ID" value="MBY32902.1"/>
    <property type="molecule type" value="Transcribed_RNA"/>
</dbReference>
<reference evidence="2" key="1">
    <citation type="submission" date="2018-04" db="EMBL/GenBank/DDBJ databases">
        <title>Transcriptome of Schizaphis graminum biotype I.</title>
        <authorList>
            <person name="Scully E.D."/>
            <person name="Geib S.M."/>
            <person name="Palmer N.A."/>
            <person name="Koch K."/>
            <person name="Bradshaw J."/>
            <person name="Heng-Moss T."/>
            <person name="Sarath G."/>
        </authorList>
    </citation>
    <scope>NUCLEOTIDE SEQUENCE</scope>
</reference>
<dbReference type="InterPro" id="IPR005334">
    <property type="entry name" value="Tctex-1-like"/>
</dbReference>
<protein>
    <submittedName>
        <fullName evidence="2">Tctex1 domain-containing protein 2</fullName>
    </submittedName>
</protein>
<dbReference type="Pfam" id="PF03645">
    <property type="entry name" value="Tctex-1"/>
    <property type="match status" value="1"/>
</dbReference>
<dbReference type="PANTHER" id="PTHR21255">
    <property type="entry name" value="T-COMPLEX-ASSOCIATED-TESTIS-EXPRESSED 1/ DYNEIN LIGHT CHAIN"/>
    <property type="match status" value="1"/>
</dbReference>
<evidence type="ECO:0000313" key="2">
    <source>
        <dbReference type="EMBL" id="MBY32902.1"/>
    </source>
</evidence>
<dbReference type="AlphaFoldDB" id="A0A2S2PTU0"/>
<name>A0A2S2PTU0_SCHGA</name>
<dbReference type="GO" id="GO:0045505">
    <property type="term" value="F:dynein intermediate chain binding"/>
    <property type="evidence" value="ECO:0007669"/>
    <property type="project" value="TreeGrafter"/>
</dbReference>
<accession>A0A2S2PTU0</accession>
<dbReference type="GO" id="GO:0005737">
    <property type="term" value="C:cytoplasm"/>
    <property type="evidence" value="ECO:0007669"/>
    <property type="project" value="TreeGrafter"/>
</dbReference>
<evidence type="ECO:0000256" key="1">
    <source>
        <dbReference type="ARBA" id="ARBA00005361"/>
    </source>
</evidence>
<dbReference type="Gene3D" id="3.30.1140.40">
    <property type="entry name" value="Tctex-1"/>
    <property type="match status" value="1"/>
</dbReference>
<sequence length="138" mass="15830">MSTKLEVKNEVAVNDNNKSHVHNFQIRPTHNQKFKTHLAKEAIQETLLKHLKDKEYSQIQAEVLSKTIASEIKDRLKDQCLDTRYKLMVQVVLGERHGAGTKVGARCIWDADTDTQASDQFLNETIFCMAAVFAVYFY</sequence>